<dbReference type="EMBL" id="CP046640">
    <property type="protein sequence ID" value="QTL99066.1"/>
    <property type="molecule type" value="Genomic_DNA"/>
</dbReference>
<dbReference type="RefSeq" id="WP_230867463.1">
    <property type="nucleotide sequence ID" value="NZ_CP046640.1"/>
</dbReference>
<accession>A0A8A7KB96</accession>
<name>A0A8A7KB96_9FIRM</name>
<dbReference type="AlphaFoldDB" id="A0A8A7KB96"/>
<gene>
    <name evidence="1" type="ORF">GM661_14415</name>
</gene>
<dbReference type="SUPFAM" id="SSF69304">
    <property type="entry name" value="Tricorn protease N-terminal domain"/>
    <property type="match status" value="1"/>
</dbReference>
<sequence length="840" mass="96557">MKRILFLFFYLFLIIIPVSSIGLATSISDWKTYETDDFIIFYPQGYEAQAKETLYYLSKYKSKVDTLTGNDNKIKTRIVIQDSGLLTDGEADPISVKISIFTCNPELFSNMISYDSWLRLVSVHEYTHISQMTNSSGTASSLTKIFGNYFSPNIHIPLWMMEGITVYSESQVSPYEGRLNGGYFDTFIASKAAEGKLPSILEANYGHNHFPFGQYYLYGGEFFKYLAATYGEEKITQFFNEYGSYYWTPIIGDFFPALGIDKAAKKIYGKTFPQLFEEWQLNETNKYKDWKISGTAVVKNKLGGSIYGLNYAKKKLYYFKVKRITPGPFRYFELYNLVEYDLQNNKERILKTFSEPWNGMIQIVNNKLYFSLLDKSGENAILHSYDLKTNQIQKILKDDFNDFTVLDDEIIIYAKKNKDKYGSEIWKYSNKDKQKIGITLELISEMKSYQDKFIVVSKEAVGSYGIKYLNIDDLSLEAIIDTPYAEANMNLIGDKLYYNSNYQGFTTTYQYDLYKKKLVEFTDGNNSIRGIQALDYKDNLYFTSISAEEINLYKTPLNYEPVPIPKTENVESDVDLADLDIEIKEGNGLSKSLSYLLKPNIRLFPSLLAGQDALGLNSYSIDYSDDGLDYYFNSQMLLPFTISHATPDDDDEERETKLDLFLPLSSNVILDYNTNFSEDAIPGIRFLLPSVRQNLALYLQTNVNSDGVNSELNYSYLFDNSSIIFQGSKFEDFEKDADIRGFDFDDFDNGYQGSLEYLYKLAEIKKGLWNPNIFIGDIYASVFVDYFNDTDLDNEESAYGYELSFEIGMAQQIHFVPMIGVAVSDDDTEKYLGFKILGFF</sequence>
<reference evidence="1" key="1">
    <citation type="submission" date="2019-12" db="EMBL/GenBank/DDBJ databases">
        <authorList>
            <person name="zhang j."/>
            <person name="sun C.M."/>
        </authorList>
    </citation>
    <scope>NUCLEOTIDE SEQUENCE</scope>
    <source>
        <strain evidence="1">NS-1</strain>
    </source>
</reference>
<organism evidence="1 2">
    <name type="scientific">Iocasia fonsfrigidae</name>
    <dbReference type="NCBI Taxonomy" id="2682810"/>
    <lineage>
        <taxon>Bacteria</taxon>
        <taxon>Bacillati</taxon>
        <taxon>Bacillota</taxon>
        <taxon>Clostridia</taxon>
        <taxon>Halanaerobiales</taxon>
        <taxon>Halanaerobiaceae</taxon>
        <taxon>Iocasia</taxon>
    </lineage>
</organism>
<proteinExistence type="predicted"/>
<dbReference type="KEGG" id="ifn:GM661_14415"/>
<protein>
    <submittedName>
        <fullName evidence="1">Uncharacterized protein</fullName>
    </submittedName>
</protein>
<evidence type="ECO:0000313" key="1">
    <source>
        <dbReference type="EMBL" id="QTL99066.1"/>
    </source>
</evidence>
<keyword evidence="2" id="KW-1185">Reference proteome</keyword>
<evidence type="ECO:0000313" key="2">
    <source>
        <dbReference type="Proteomes" id="UP000665020"/>
    </source>
</evidence>
<dbReference type="Proteomes" id="UP000665020">
    <property type="component" value="Chromosome"/>
</dbReference>